<dbReference type="PANTHER" id="PTHR30069:SF29">
    <property type="entry name" value="HEMOGLOBIN AND HEMOGLOBIN-HAPTOGLOBIN-BINDING PROTEIN 1-RELATED"/>
    <property type="match status" value="1"/>
</dbReference>
<keyword evidence="7 8" id="KW-0998">Cell outer membrane</keyword>
<dbReference type="Gene3D" id="2.60.40.1120">
    <property type="entry name" value="Carboxypeptidase-like, regulatory domain"/>
    <property type="match status" value="1"/>
</dbReference>
<keyword evidence="12" id="KW-1185">Reference proteome</keyword>
<keyword evidence="3 8" id="KW-1134">Transmembrane beta strand</keyword>
<comment type="similarity">
    <text evidence="8">Belongs to the TonB-dependent receptor family.</text>
</comment>
<comment type="subcellular location">
    <subcellularLocation>
        <location evidence="1 8">Cell outer membrane</location>
        <topology evidence="1 8">Multi-pass membrane protein</topology>
    </subcellularLocation>
</comment>
<dbReference type="InterPro" id="IPR023997">
    <property type="entry name" value="TonB-dep_OMP_SusC/RagA_CS"/>
</dbReference>
<evidence type="ECO:0000256" key="5">
    <source>
        <dbReference type="ARBA" id="ARBA00022729"/>
    </source>
</evidence>
<evidence type="ECO:0000256" key="2">
    <source>
        <dbReference type="ARBA" id="ARBA00022448"/>
    </source>
</evidence>
<dbReference type="NCBIfam" id="TIGR04057">
    <property type="entry name" value="SusC_RagA_signa"/>
    <property type="match status" value="1"/>
</dbReference>
<evidence type="ECO:0000256" key="4">
    <source>
        <dbReference type="ARBA" id="ARBA00022692"/>
    </source>
</evidence>
<dbReference type="Proteomes" id="UP000616346">
    <property type="component" value="Unassembled WGS sequence"/>
</dbReference>
<feature type="signal peptide" evidence="9">
    <location>
        <begin position="1"/>
        <end position="21"/>
    </location>
</feature>
<gene>
    <name evidence="11" type="ORF">H9626_06090</name>
</gene>
<evidence type="ECO:0000256" key="1">
    <source>
        <dbReference type="ARBA" id="ARBA00004571"/>
    </source>
</evidence>
<dbReference type="InterPro" id="IPR012910">
    <property type="entry name" value="Plug_dom"/>
</dbReference>
<evidence type="ECO:0000256" key="3">
    <source>
        <dbReference type="ARBA" id="ARBA00022452"/>
    </source>
</evidence>
<dbReference type="Pfam" id="PF13715">
    <property type="entry name" value="CarbopepD_reg_2"/>
    <property type="match status" value="1"/>
</dbReference>
<organism evidence="11 12">
    <name type="scientific">Phocaeicola faecium</name>
    <dbReference type="NCBI Taxonomy" id="2762213"/>
    <lineage>
        <taxon>Bacteria</taxon>
        <taxon>Pseudomonadati</taxon>
        <taxon>Bacteroidota</taxon>
        <taxon>Bacteroidia</taxon>
        <taxon>Bacteroidales</taxon>
        <taxon>Bacteroidaceae</taxon>
        <taxon>Phocaeicola</taxon>
    </lineage>
</organism>
<evidence type="ECO:0000256" key="9">
    <source>
        <dbReference type="SAM" id="SignalP"/>
    </source>
</evidence>
<dbReference type="InterPro" id="IPR039426">
    <property type="entry name" value="TonB-dep_rcpt-like"/>
</dbReference>
<dbReference type="EMBL" id="JACSPQ010000002">
    <property type="protein sequence ID" value="MBD8001791.1"/>
    <property type="molecule type" value="Genomic_DNA"/>
</dbReference>
<evidence type="ECO:0000256" key="7">
    <source>
        <dbReference type="ARBA" id="ARBA00023237"/>
    </source>
</evidence>
<dbReference type="RefSeq" id="WP_191709921.1">
    <property type="nucleotide sequence ID" value="NZ_JACSPQ010000002.1"/>
</dbReference>
<accession>A0ABR8VBN5</accession>
<dbReference type="InterPro" id="IPR008969">
    <property type="entry name" value="CarboxyPept-like_regulatory"/>
</dbReference>
<feature type="domain" description="TonB-dependent receptor plug" evidence="10">
    <location>
        <begin position="115"/>
        <end position="243"/>
    </location>
</feature>
<dbReference type="InterPro" id="IPR037066">
    <property type="entry name" value="Plug_dom_sf"/>
</dbReference>
<dbReference type="InterPro" id="IPR036942">
    <property type="entry name" value="Beta-barrel_TonB_sf"/>
</dbReference>
<dbReference type="Gene3D" id="2.40.170.20">
    <property type="entry name" value="TonB-dependent receptor, beta-barrel domain"/>
    <property type="match status" value="1"/>
</dbReference>
<evidence type="ECO:0000256" key="8">
    <source>
        <dbReference type="PROSITE-ProRule" id="PRU01360"/>
    </source>
</evidence>
<keyword evidence="2 8" id="KW-0813">Transport</keyword>
<dbReference type="SUPFAM" id="SSF56935">
    <property type="entry name" value="Porins"/>
    <property type="match status" value="1"/>
</dbReference>
<dbReference type="Pfam" id="PF07715">
    <property type="entry name" value="Plug"/>
    <property type="match status" value="1"/>
</dbReference>
<feature type="chain" id="PRO_5045046958" evidence="9">
    <location>
        <begin position="22"/>
        <end position="1021"/>
    </location>
</feature>
<dbReference type="PANTHER" id="PTHR30069">
    <property type="entry name" value="TONB-DEPENDENT OUTER MEMBRANE RECEPTOR"/>
    <property type="match status" value="1"/>
</dbReference>
<keyword evidence="5 9" id="KW-0732">Signal</keyword>
<dbReference type="SUPFAM" id="SSF49464">
    <property type="entry name" value="Carboxypeptidase regulatory domain-like"/>
    <property type="match status" value="1"/>
</dbReference>
<keyword evidence="6 8" id="KW-0472">Membrane</keyword>
<evidence type="ECO:0000313" key="11">
    <source>
        <dbReference type="EMBL" id="MBD8001791.1"/>
    </source>
</evidence>
<evidence type="ECO:0000313" key="12">
    <source>
        <dbReference type="Proteomes" id="UP000616346"/>
    </source>
</evidence>
<name>A0ABR8VBN5_9BACT</name>
<keyword evidence="11" id="KW-0675">Receptor</keyword>
<dbReference type="PROSITE" id="PS52016">
    <property type="entry name" value="TONB_DEPENDENT_REC_3"/>
    <property type="match status" value="1"/>
</dbReference>
<proteinExistence type="inferred from homology"/>
<evidence type="ECO:0000259" key="10">
    <source>
        <dbReference type="Pfam" id="PF07715"/>
    </source>
</evidence>
<dbReference type="NCBIfam" id="TIGR04056">
    <property type="entry name" value="OMP_RagA_SusC"/>
    <property type="match status" value="1"/>
</dbReference>
<evidence type="ECO:0000256" key="6">
    <source>
        <dbReference type="ARBA" id="ARBA00023136"/>
    </source>
</evidence>
<reference evidence="11 12" key="1">
    <citation type="submission" date="2020-08" db="EMBL/GenBank/DDBJ databases">
        <title>A Genomic Blueprint of the Chicken Gut Microbiome.</title>
        <authorList>
            <person name="Gilroy R."/>
            <person name="Ravi A."/>
            <person name="Getino M."/>
            <person name="Pursley I."/>
            <person name="Horton D.L."/>
            <person name="Alikhan N.-F."/>
            <person name="Baker D."/>
            <person name="Gharbi K."/>
            <person name="Hall N."/>
            <person name="Watson M."/>
            <person name="Adriaenssens E.M."/>
            <person name="Foster-Nyarko E."/>
            <person name="Jarju S."/>
            <person name="Secka A."/>
            <person name="Antonio M."/>
            <person name="Oren A."/>
            <person name="Chaudhuri R."/>
            <person name="La Ragione R.M."/>
            <person name="Hildebrand F."/>
            <person name="Pallen M.J."/>
        </authorList>
    </citation>
    <scope>NUCLEOTIDE SEQUENCE [LARGE SCALE GENOMIC DNA]</scope>
    <source>
        <strain evidence="11 12">Sa1YUN3</strain>
    </source>
</reference>
<comment type="caution">
    <text evidence="11">The sequence shown here is derived from an EMBL/GenBank/DDBJ whole genome shotgun (WGS) entry which is preliminary data.</text>
</comment>
<keyword evidence="4 8" id="KW-0812">Transmembrane</keyword>
<dbReference type="InterPro" id="IPR023996">
    <property type="entry name" value="TonB-dep_OMP_SusC/RagA"/>
</dbReference>
<sequence length="1021" mass="113139">MKRKLMLLMTCLFIGIGLVNAQVSKVTGNVTSDEDGLPVVGASVLVKGTTVGTVTDIDGNFTLSNVPSSAETLVISFIGLESQEVKIQPVVKVVLHSDSEVLDEVIVTGYGTFKKSSFTGAASTMSPDKLKDVPTVSMEDKLAGSIPGVQISSFSGAPGATTSIRIRGMGSMNAGNDPLYVIDGTPMLSGNISGFNDPATGGGYNSTGTNILSTLNSNDIESITVIKDAAAASLYGSRAANGVIVITTKKGAAGKTQFNFRSDWGFSNMAINYRPVLDGDARRELIKTGLKNYAIDEMGESEAGALAYAEDNIDKYAAKPANGWTNWKDILFKNGSHQNYEINAQGGNEKTKFYSSLAYTKQEGITMNAGLERFTGTANVTHESGRIRLEASTLFSRVNQDQETEGAAFASPIMSYAWTASPSMTVYDEEGNFSTNFPLTNGANPVQSATYNYDRSKITRSFNTIAATWTIWDALKLREKISFDYTNIIQDVWWDPRSNDGRSSNGVMQRYTGYNETLNTQTQLTYVKTFAQKHNLDVLLGFETEDYKTGYTYASGQQFPGLLNELINAGETSAETYAQSSRLTSYLGRIDYNFDHRYYIGGSFRRDGSSRLAKDNRWGNFWSVSGSWRFMQESFMESLRDVITDGKLRVSYGVNGTQPSDYYAYMNLYKYGQKYNNQSGMGIIGVGNPNLKWEKNKAFNIGLDLTLFERLSLTLDYYNRTTSDLLMNMPISFVPGYYEDTNYSAAMLQNIGSLRNSGVEFSISSTNIQTKDFMWTTSLNLGHNKNKVVKLDGVQTETIDAVNPVLIHRVGEPYYSYYMYEYAGVDPQTGNEMYYKNGGTNETTTNVAEAKQVIVAHHDPKVEGGLTNYLKWKFIDFNLTLTYSIGGNAYDYATWLHDNGGSNTSQGSIPDYYKLEDMWQQPGDNAKLPKFKYGNTRVNSSRWLMPTDYLRVKNLSLGFNVPENYLTKLGFNKARIYFSASNLLTWKSKDLYVDPEMPVDGLCTFETPALRTYTFGIEIGF</sequence>
<protein>
    <submittedName>
        <fullName evidence="11">TonB-dependent receptor</fullName>
    </submittedName>
</protein>
<dbReference type="Gene3D" id="2.170.130.10">
    <property type="entry name" value="TonB-dependent receptor, plug domain"/>
    <property type="match status" value="1"/>
</dbReference>